<name>A0A7V3ZWE1_UNCW3</name>
<dbReference type="PANTHER" id="PTHR43318:SF1">
    <property type="entry name" value="POLYSACCHARIDE BIOSYNTHESIS PROTEIN EPSC-RELATED"/>
    <property type="match status" value="1"/>
</dbReference>
<reference evidence="3" key="1">
    <citation type="journal article" date="2020" name="mSystems">
        <title>Genome- and Community-Level Interaction Insights into Carbon Utilization and Element Cycling Functions of Hydrothermarchaeota in Hydrothermal Sediment.</title>
        <authorList>
            <person name="Zhou Z."/>
            <person name="Liu Y."/>
            <person name="Xu W."/>
            <person name="Pan J."/>
            <person name="Luo Z.H."/>
            <person name="Li M."/>
        </authorList>
    </citation>
    <scope>NUCLEOTIDE SEQUENCE [LARGE SCALE GENOMIC DNA]</scope>
    <source>
        <strain evidence="3">SpSt-69</strain>
    </source>
</reference>
<dbReference type="AlphaFoldDB" id="A0A7V3ZWE1"/>
<dbReference type="InterPro" id="IPR051203">
    <property type="entry name" value="Polysaccharide_Synthase-Rel"/>
</dbReference>
<accession>A0A7V3ZWE1</accession>
<dbReference type="EMBL" id="DTDJ01000006">
    <property type="protein sequence ID" value="HGL16819.1"/>
    <property type="molecule type" value="Genomic_DNA"/>
</dbReference>
<dbReference type="SUPFAM" id="SSF51735">
    <property type="entry name" value="NAD(P)-binding Rossmann-fold domains"/>
    <property type="match status" value="1"/>
</dbReference>
<proteinExistence type="inferred from homology"/>
<organism evidence="3">
    <name type="scientific">candidate division WOR-3 bacterium</name>
    <dbReference type="NCBI Taxonomy" id="2052148"/>
    <lineage>
        <taxon>Bacteria</taxon>
        <taxon>Bacteria division WOR-3</taxon>
    </lineage>
</organism>
<feature type="domain" description="Polysaccharide biosynthesis protein CapD-like" evidence="2">
    <location>
        <begin position="39"/>
        <end position="292"/>
    </location>
</feature>
<gene>
    <name evidence="3" type="ORF">ENU66_00530</name>
</gene>
<protein>
    <submittedName>
        <fullName evidence="3">NAD-dependent epimerase/dehydratase family protein</fullName>
    </submittedName>
</protein>
<evidence type="ECO:0000313" key="3">
    <source>
        <dbReference type="EMBL" id="HGL16819.1"/>
    </source>
</evidence>
<comment type="caution">
    <text evidence="3">The sequence shown here is derived from an EMBL/GenBank/DDBJ whole genome shotgun (WGS) entry which is preliminary data.</text>
</comment>
<dbReference type="InterPro" id="IPR036291">
    <property type="entry name" value="NAD(P)-bd_dom_sf"/>
</dbReference>
<evidence type="ECO:0000256" key="1">
    <source>
        <dbReference type="ARBA" id="ARBA00007430"/>
    </source>
</evidence>
<comment type="similarity">
    <text evidence="1">Belongs to the polysaccharide synthase family.</text>
</comment>
<dbReference type="Pfam" id="PF02719">
    <property type="entry name" value="Polysacc_synt_2"/>
    <property type="match status" value="1"/>
</dbReference>
<sequence length="398" mass="46178">MFHDFDTLRIIERENLLFEEEQTAYKNLISKEVEKASFLIIGGGGSIGRSVVKELIKLQPMRVHVVDINENNLTELIREIRSSEISFQGEIKTYVLDVGTTEFYHFFMSGPRYDFVLNLSALKHVRSEKDPYTLMRMMRVNILNVESLSELMLQKGIKRFFSVSTDKAVNPVSLMGASKRVMELLLISKKDVLHVSSARFVNVAFSEGSLLWSFLRRMEKKQPISVPRKIKRYFITLEESAFLCIFTALFAASGEIFTMKLEKLKPVPLVDIAKNLLNFYGFEPFFTEDEKEAKFRFGELVKLNMWPVYLSPPDTTGEKEIEELYSDIEKIDSKRFENLIVVLPEDKQACTKSSRIIEGLKKLLEAKNWTREDIKNLFQENLPEFDHIDTGKFLDDRM</sequence>
<dbReference type="Gene3D" id="3.40.50.720">
    <property type="entry name" value="NAD(P)-binding Rossmann-like Domain"/>
    <property type="match status" value="2"/>
</dbReference>
<evidence type="ECO:0000259" key="2">
    <source>
        <dbReference type="Pfam" id="PF02719"/>
    </source>
</evidence>
<dbReference type="PANTHER" id="PTHR43318">
    <property type="entry name" value="UDP-N-ACETYLGLUCOSAMINE 4,6-DEHYDRATASE"/>
    <property type="match status" value="1"/>
</dbReference>
<dbReference type="InterPro" id="IPR003869">
    <property type="entry name" value="Polysac_CapD-like"/>
</dbReference>